<protein>
    <submittedName>
        <fullName evidence="2">Uncharacterized protein</fullName>
    </submittedName>
</protein>
<dbReference type="Gramene" id="mRNA:HanXRQr2_Chr04g0173291">
    <property type="protein sequence ID" value="mRNA:HanXRQr2_Chr04g0173291"/>
    <property type="gene ID" value="HanXRQr2_Chr04g0173291"/>
</dbReference>
<reference evidence="2" key="2">
    <citation type="submission" date="2020-06" db="EMBL/GenBank/DDBJ databases">
        <title>Helianthus annuus Genome sequencing and assembly Release 2.</title>
        <authorList>
            <person name="Gouzy J."/>
            <person name="Langlade N."/>
            <person name="Munos S."/>
        </authorList>
    </citation>
    <scope>NUCLEOTIDE SEQUENCE</scope>
    <source>
        <tissue evidence="2">Leaves</tissue>
    </source>
</reference>
<reference evidence="2" key="1">
    <citation type="journal article" date="2017" name="Nature">
        <title>The sunflower genome provides insights into oil metabolism, flowering and Asterid evolution.</title>
        <authorList>
            <person name="Badouin H."/>
            <person name="Gouzy J."/>
            <person name="Grassa C.J."/>
            <person name="Murat F."/>
            <person name="Staton S.E."/>
            <person name="Cottret L."/>
            <person name="Lelandais-Briere C."/>
            <person name="Owens G.L."/>
            <person name="Carrere S."/>
            <person name="Mayjonade B."/>
            <person name="Legrand L."/>
            <person name="Gill N."/>
            <person name="Kane N.C."/>
            <person name="Bowers J.E."/>
            <person name="Hubner S."/>
            <person name="Bellec A."/>
            <person name="Berard A."/>
            <person name="Berges H."/>
            <person name="Blanchet N."/>
            <person name="Boniface M.C."/>
            <person name="Brunel D."/>
            <person name="Catrice O."/>
            <person name="Chaidir N."/>
            <person name="Claudel C."/>
            <person name="Donnadieu C."/>
            <person name="Faraut T."/>
            <person name="Fievet G."/>
            <person name="Helmstetter N."/>
            <person name="King M."/>
            <person name="Knapp S.J."/>
            <person name="Lai Z."/>
            <person name="Le Paslier M.C."/>
            <person name="Lippi Y."/>
            <person name="Lorenzon L."/>
            <person name="Mandel J.R."/>
            <person name="Marage G."/>
            <person name="Marchand G."/>
            <person name="Marquand E."/>
            <person name="Bret-Mestries E."/>
            <person name="Morien E."/>
            <person name="Nambeesan S."/>
            <person name="Nguyen T."/>
            <person name="Pegot-Espagnet P."/>
            <person name="Pouilly N."/>
            <person name="Raftis F."/>
            <person name="Sallet E."/>
            <person name="Schiex T."/>
            <person name="Thomas J."/>
            <person name="Vandecasteele C."/>
            <person name="Vares D."/>
            <person name="Vear F."/>
            <person name="Vautrin S."/>
            <person name="Crespi M."/>
            <person name="Mangin B."/>
            <person name="Burke J.M."/>
            <person name="Salse J."/>
            <person name="Munos S."/>
            <person name="Vincourt P."/>
            <person name="Rieseberg L.H."/>
            <person name="Langlade N.B."/>
        </authorList>
    </citation>
    <scope>NUCLEOTIDE SEQUENCE</scope>
    <source>
        <tissue evidence="2">Leaves</tissue>
    </source>
</reference>
<dbReference type="EMBL" id="MNCJ02000319">
    <property type="protein sequence ID" value="KAF5810751.1"/>
    <property type="molecule type" value="Genomic_DNA"/>
</dbReference>
<keyword evidence="3" id="KW-1185">Reference proteome</keyword>
<name>A0A9K3J9E1_HELAN</name>
<dbReference type="Proteomes" id="UP000215914">
    <property type="component" value="Unassembled WGS sequence"/>
</dbReference>
<evidence type="ECO:0000313" key="2">
    <source>
        <dbReference type="EMBL" id="KAF5810751.1"/>
    </source>
</evidence>
<comment type="caution">
    <text evidence="2">The sequence shown here is derived from an EMBL/GenBank/DDBJ whole genome shotgun (WGS) entry which is preliminary data.</text>
</comment>
<feature type="region of interest" description="Disordered" evidence="1">
    <location>
        <begin position="24"/>
        <end position="50"/>
    </location>
</feature>
<organism evidence="2 3">
    <name type="scientific">Helianthus annuus</name>
    <name type="common">Common sunflower</name>
    <dbReference type="NCBI Taxonomy" id="4232"/>
    <lineage>
        <taxon>Eukaryota</taxon>
        <taxon>Viridiplantae</taxon>
        <taxon>Streptophyta</taxon>
        <taxon>Embryophyta</taxon>
        <taxon>Tracheophyta</taxon>
        <taxon>Spermatophyta</taxon>
        <taxon>Magnoliopsida</taxon>
        <taxon>eudicotyledons</taxon>
        <taxon>Gunneridae</taxon>
        <taxon>Pentapetalae</taxon>
        <taxon>asterids</taxon>
        <taxon>campanulids</taxon>
        <taxon>Asterales</taxon>
        <taxon>Asteraceae</taxon>
        <taxon>Asteroideae</taxon>
        <taxon>Heliantheae alliance</taxon>
        <taxon>Heliantheae</taxon>
        <taxon>Helianthus</taxon>
    </lineage>
</organism>
<evidence type="ECO:0000256" key="1">
    <source>
        <dbReference type="SAM" id="MobiDB-lite"/>
    </source>
</evidence>
<sequence>MSGFSFKSSPGFSFVNGLVRFSSTQSNRGNSVNCWSTQSNTVNSSARDSV</sequence>
<proteinExistence type="predicted"/>
<accession>A0A9K3J9E1</accession>
<gene>
    <name evidence="2" type="ORF">HanXRQr2_Chr04g0173291</name>
</gene>
<evidence type="ECO:0000313" key="3">
    <source>
        <dbReference type="Proteomes" id="UP000215914"/>
    </source>
</evidence>
<dbReference type="AlphaFoldDB" id="A0A9K3J9E1"/>